<evidence type="ECO:0000313" key="1">
    <source>
        <dbReference type="EMBL" id="KAJ0089336.1"/>
    </source>
</evidence>
<reference evidence="2" key="1">
    <citation type="journal article" date="2023" name="G3 (Bethesda)">
        <title>Genome assembly and association tests identify interacting loci associated with vigor, precocity, and sex in interspecific pistachio rootstocks.</title>
        <authorList>
            <person name="Palmer W."/>
            <person name="Jacygrad E."/>
            <person name="Sagayaradj S."/>
            <person name="Cavanaugh K."/>
            <person name="Han R."/>
            <person name="Bertier L."/>
            <person name="Beede B."/>
            <person name="Kafkas S."/>
            <person name="Golino D."/>
            <person name="Preece J."/>
            <person name="Michelmore R."/>
        </authorList>
    </citation>
    <scope>NUCLEOTIDE SEQUENCE [LARGE SCALE GENOMIC DNA]</scope>
</reference>
<comment type="caution">
    <text evidence="1">The sequence shown here is derived from an EMBL/GenBank/DDBJ whole genome shotgun (WGS) entry which is preliminary data.</text>
</comment>
<accession>A0ACC1ARN4</accession>
<dbReference type="EMBL" id="CM047905">
    <property type="protein sequence ID" value="KAJ0089336.1"/>
    <property type="molecule type" value="Genomic_DNA"/>
</dbReference>
<sequence>MEFSELREAIEKVQLVDGHAHSIVALDSAFPFINSFSEAQGDALSDAPHSLSFKRNLRNIAELYGCESTLQAVEEYRRSSGLEFISSVCFKTANISAVLIDDGLKLDKKHDLEWHKRYVPFVGDARGMYLEIGYVH</sequence>
<proteinExistence type="predicted"/>
<name>A0ACC1ARN4_9ROSI</name>
<dbReference type="Proteomes" id="UP001164250">
    <property type="component" value="Chromosome 9"/>
</dbReference>
<keyword evidence="2" id="KW-1185">Reference proteome</keyword>
<evidence type="ECO:0000313" key="2">
    <source>
        <dbReference type="Proteomes" id="UP001164250"/>
    </source>
</evidence>
<protein>
    <submittedName>
        <fullName evidence="1">Uncharacterized protein</fullName>
    </submittedName>
</protein>
<organism evidence="1 2">
    <name type="scientific">Pistacia atlantica</name>
    <dbReference type="NCBI Taxonomy" id="434234"/>
    <lineage>
        <taxon>Eukaryota</taxon>
        <taxon>Viridiplantae</taxon>
        <taxon>Streptophyta</taxon>
        <taxon>Embryophyta</taxon>
        <taxon>Tracheophyta</taxon>
        <taxon>Spermatophyta</taxon>
        <taxon>Magnoliopsida</taxon>
        <taxon>eudicotyledons</taxon>
        <taxon>Gunneridae</taxon>
        <taxon>Pentapetalae</taxon>
        <taxon>rosids</taxon>
        <taxon>malvids</taxon>
        <taxon>Sapindales</taxon>
        <taxon>Anacardiaceae</taxon>
        <taxon>Pistacia</taxon>
    </lineage>
</organism>
<gene>
    <name evidence="1" type="ORF">Patl1_32245</name>
</gene>